<dbReference type="PROSITE" id="PS51155">
    <property type="entry name" value="CHIT_BIND_RR_2"/>
    <property type="match status" value="1"/>
</dbReference>
<dbReference type="EMBL" id="WIXP02000013">
    <property type="protein sequence ID" value="KAF6200893.1"/>
    <property type="molecule type" value="Genomic_DNA"/>
</dbReference>
<dbReference type="PANTHER" id="PTHR12236">
    <property type="entry name" value="STRUCTURAL CONTITUENT OF CUTICLE"/>
    <property type="match status" value="1"/>
</dbReference>
<evidence type="ECO:0008006" key="3">
    <source>
        <dbReference type="Google" id="ProtNLM"/>
    </source>
</evidence>
<dbReference type="InterPro" id="IPR031311">
    <property type="entry name" value="CHIT_BIND_RR_consensus"/>
</dbReference>
<dbReference type="Proteomes" id="UP000466442">
    <property type="component" value="Unassembled WGS sequence"/>
</dbReference>
<evidence type="ECO:0000313" key="2">
    <source>
        <dbReference type="Proteomes" id="UP000466442"/>
    </source>
</evidence>
<dbReference type="PROSITE" id="PS00233">
    <property type="entry name" value="CHIT_BIND_RR_1"/>
    <property type="match status" value="1"/>
</dbReference>
<comment type="caution">
    <text evidence="1">The sequence shown here is derived from an EMBL/GenBank/DDBJ whole genome shotgun (WGS) entry which is preliminary data.</text>
</comment>
<organism evidence="1 2">
    <name type="scientific">Apolygus lucorum</name>
    <name type="common">Small green plant bug</name>
    <name type="synonym">Lygocoris lucorum</name>
    <dbReference type="NCBI Taxonomy" id="248454"/>
    <lineage>
        <taxon>Eukaryota</taxon>
        <taxon>Metazoa</taxon>
        <taxon>Ecdysozoa</taxon>
        <taxon>Arthropoda</taxon>
        <taxon>Hexapoda</taxon>
        <taxon>Insecta</taxon>
        <taxon>Pterygota</taxon>
        <taxon>Neoptera</taxon>
        <taxon>Paraneoptera</taxon>
        <taxon>Hemiptera</taxon>
        <taxon>Heteroptera</taxon>
        <taxon>Panheteroptera</taxon>
        <taxon>Cimicomorpha</taxon>
        <taxon>Miridae</taxon>
        <taxon>Mirini</taxon>
        <taxon>Apolygus</taxon>
    </lineage>
</organism>
<dbReference type="GO" id="GO:0031012">
    <property type="term" value="C:extracellular matrix"/>
    <property type="evidence" value="ECO:0007669"/>
    <property type="project" value="TreeGrafter"/>
</dbReference>
<keyword evidence="2" id="KW-1185">Reference proteome</keyword>
<dbReference type="GO" id="GO:0005615">
    <property type="term" value="C:extracellular space"/>
    <property type="evidence" value="ECO:0007669"/>
    <property type="project" value="TreeGrafter"/>
</dbReference>
<name>A0A6A4IT32_APOLU</name>
<proteinExistence type="predicted"/>
<sequence length="256" mass="26418">MPRIIRRVNIKTEQLLRAGTVSVASLNMLKFVVVAAFIAVAKGQLLGSPLGYGQSLGYGQPLAYSRPLAAAPLLTRYAAPAPVAVAHAPVAVAHAPVAVAHAPVAVAHAPVAYAAPAARIEEHDPHPQYSYSYSVSDALTGDNKEQHETRDGDVVQGSYSLVEADGSRRIVDYTADPINGFNAQVHKEPAVAHAPVAVAHAPVAVAAPAPVIRTVAPAISYSAPAPILRAAPAVSYAAPAITSIGHAPIATTLLHH</sequence>
<reference evidence="1" key="1">
    <citation type="journal article" date="2021" name="Mol. Ecol. Resour.">
        <title>Apolygus lucorum genome provides insights into omnivorousness and mesophyll feeding.</title>
        <authorList>
            <person name="Liu Y."/>
            <person name="Liu H."/>
            <person name="Wang H."/>
            <person name="Huang T."/>
            <person name="Liu B."/>
            <person name="Yang B."/>
            <person name="Yin L."/>
            <person name="Li B."/>
            <person name="Zhang Y."/>
            <person name="Zhang S."/>
            <person name="Jiang F."/>
            <person name="Zhang X."/>
            <person name="Ren Y."/>
            <person name="Wang B."/>
            <person name="Wang S."/>
            <person name="Lu Y."/>
            <person name="Wu K."/>
            <person name="Fan W."/>
            <person name="Wang G."/>
        </authorList>
    </citation>
    <scope>NUCLEOTIDE SEQUENCE</scope>
    <source>
        <strain evidence="1">12Hb</strain>
    </source>
</reference>
<gene>
    <name evidence="1" type="ORF">GE061_005340</name>
</gene>
<evidence type="ECO:0000313" key="1">
    <source>
        <dbReference type="EMBL" id="KAF6200893.1"/>
    </source>
</evidence>
<accession>A0A6A4IT32</accession>
<dbReference type="InterPro" id="IPR000618">
    <property type="entry name" value="Insect_cuticle"/>
</dbReference>
<dbReference type="GO" id="GO:0042302">
    <property type="term" value="F:structural constituent of cuticle"/>
    <property type="evidence" value="ECO:0007669"/>
    <property type="project" value="UniProtKB-UniRule"/>
</dbReference>
<protein>
    <recommendedName>
        <fullName evidence="3">Cuticle protein</fullName>
    </recommendedName>
</protein>
<dbReference type="InterPro" id="IPR051217">
    <property type="entry name" value="Insect_Cuticle_Struc_Prot"/>
</dbReference>
<dbReference type="PANTHER" id="PTHR12236:SF86">
    <property type="entry name" value="CCP84AC-RELATED"/>
    <property type="match status" value="1"/>
</dbReference>
<dbReference type="PRINTS" id="PR00947">
    <property type="entry name" value="CUTICLE"/>
</dbReference>
<dbReference type="Pfam" id="PF00379">
    <property type="entry name" value="Chitin_bind_4"/>
    <property type="match status" value="1"/>
</dbReference>
<dbReference type="AlphaFoldDB" id="A0A6A4IT32"/>